<comment type="caution">
    <text evidence="2">The sequence shown here is derived from an EMBL/GenBank/DDBJ whole genome shotgun (WGS) entry which is preliminary data.</text>
</comment>
<feature type="transmembrane region" description="Helical" evidence="1">
    <location>
        <begin position="70"/>
        <end position="90"/>
    </location>
</feature>
<feature type="transmembrane region" description="Helical" evidence="1">
    <location>
        <begin position="7"/>
        <end position="23"/>
    </location>
</feature>
<keyword evidence="1" id="KW-1133">Transmembrane helix</keyword>
<feature type="transmembrane region" description="Helical" evidence="1">
    <location>
        <begin position="136"/>
        <end position="156"/>
    </location>
</feature>
<feature type="transmembrane region" description="Helical" evidence="1">
    <location>
        <begin position="176"/>
        <end position="195"/>
    </location>
</feature>
<feature type="transmembrane region" description="Helical" evidence="1">
    <location>
        <begin position="102"/>
        <end position="124"/>
    </location>
</feature>
<keyword evidence="1" id="KW-0812">Transmembrane</keyword>
<keyword evidence="1" id="KW-0472">Membrane</keyword>
<sequence length="206" mass="23649">MRRNLPLALAFILGFVMIFQYFIPHPLSQKFYDIFIQQWLIIISIFFYILSWRSFVLYHTNKIRRKKEGWWASIVAIVSFLFMALAGIITKKGYIFNQMYNYVYAPLQATMFSLLAFFVASAAFRAFRARNLEATLLLIAATIVMLGRVSVGSYIWKGLPDFVEWILEYPNMAAQRGIRIGVGLGMIATSLKIILGIERTYLGGGD</sequence>
<dbReference type="AlphaFoldDB" id="A0A7C4UB98"/>
<accession>A0A7C4UB98</accession>
<evidence type="ECO:0000256" key="1">
    <source>
        <dbReference type="SAM" id="Phobius"/>
    </source>
</evidence>
<name>A0A7C4UB98_UNCW3</name>
<evidence type="ECO:0000313" key="2">
    <source>
        <dbReference type="EMBL" id="HGW90954.1"/>
    </source>
</evidence>
<organism evidence="2">
    <name type="scientific">candidate division WOR-3 bacterium</name>
    <dbReference type="NCBI Taxonomy" id="2052148"/>
    <lineage>
        <taxon>Bacteria</taxon>
        <taxon>Bacteria division WOR-3</taxon>
    </lineage>
</organism>
<reference evidence="2" key="1">
    <citation type="journal article" date="2020" name="mSystems">
        <title>Genome- and Community-Level Interaction Insights into Carbon Utilization and Element Cycling Functions of Hydrothermarchaeota in Hydrothermal Sediment.</title>
        <authorList>
            <person name="Zhou Z."/>
            <person name="Liu Y."/>
            <person name="Xu W."/>
            <person name="Pan J."/>
            <person name="Luo Z.H."/>
            <person name="Li M."/>
        </authorList>
    </citation>
    <scope>NUCLEOTIDE SEQUENCE [LARGE SCALE GENOMIC DNA]</scope>
    <source>
        <strain evidence="2">SpSt-780</strain>
    </source>
</reference>
<protein>
    <submittedName>
        <fullName evidence="2">Uncharacterized protein</fullName>
    </submittedName>
</protein>
<proteinExistence type="predicted"/>
<gene>
    <name evidence="2" type="ORF">ENV67_00220</name>
</gene>
<feature type="transmembrane region" description="Helical" evidence="1">
    <location>
        <begin position="35"/>
        <end position="58"/>
    </location>
</feature>
<dbReference type="EMBL" id="DTHG01000004">
    <property type="protein sequence ID" value="HGW90954.1"/>
    <property type="molecule type" value="Genomic_DNA"/>
</dbReference>